<dbReference type="Proteomes" id="UP000038040">
    <property type="component" value="Unplaced"/>
</dbReference>
<sequence>MTGPELKFVWLIKSPPKPLTFDSNSTSDGCSSISSSVSKDTSSANYEEIDDVLKSQLVIGSTQEQEICVFCLRLHRNDELLCESCEVSSIDGVHFSRHGRLVYLDEYMVNSNSTIGATLSTVVDDDQSGLNTSCTSNSQQMENDEPSYGGVIAEEDNCLLKVEQNSGKITLKEKHNEDSKMAETTESAQC</sequence>
<evidence type="ECO:0000313" key="4">
    <source>
        <dbReference type="WBParaSite" id="DME_0001016301-mRNA-1"/>
    </source>
</evidence>
<dbReference type="EMBL" id="UYYG01000167">
    <property type="protein sequence ID" value="VDN53706.1"/>
    <property type="molecule type" value="Genomic_DNA"/>
</dbReference>
<dbReference type="WBParaSite" id="DME_0001016301-mRNA-1">
    <property type="protein sequence ID" value="DME_0001016301-mRNA-1"/>
    <property type="gene ID" value="DME_0001016301"/>
</dbReference>
<proteinExistence type="predicted"/>
<organism evidence="2 4">
    <name type="scientific">Dracunculus medinensis</name>
    <name type="common">Guinea worm</name>
    <dbReference type="NCBI Taxonomy" id="318479"/>
    <lineage>
        <taxon>Eukaryota</taxon>
        <taxon>Metazoa</taxon>
        <taxon>Ecdysozoa</taxon>
        <taxon>Nematoda</taxon>
        <taxon>Chromadorea</taxon>
        <taxon>Rhabditida</taxon>
        <taxon>Spirurina</taxon>
        <taxon>Dracunculoidea</taxon>
        <taxon>Dracunculidae</taxon>
        <taxon>Dracunculus</taxon>
    </lineage>
</organism>
<keyword evidence="3" id="KW-1185">Reference proteome</keyword>
<dbReference type="Proteomes" id="UP000274756">
    <property type="component" value="Unassembled WGS sequence"/>
</dbReference>
<reference evidence="1 3" key="2">
    <citation type="submission" date="2018-11" db="EMBL/GenBank/DDBJ databases">
        <authorList>
            <consortium name="Pathogen Informatics"/>
        </authorList>
    </citation>
    <scope>NUCLEOTIDE SEQUENCE [LARGE SCALE GENOMIC DNA]</scope>
</reference>
<accession>A0A0N4UQ88</accession>
<gene>
    <name evidence="1" type="ORF">DME_LOCUS3679</name>
</gene>
<evidence type="ECO:0000313" key="1">
    <source>
        <dbReference type="EMBL" id="VDN53706.1"/>
    </source>
</evidence>
<dbReference type="AlphaFoldDB" id="A0A0N4UQ88"/>
<evidence type="ECO:0000313" key="2">
    <source>
        <dbReference type="Proteomes" id="UP000038040"/>
    </source>
</evidence>
<evidence type="ECO:0000313" key="3">
    <source>
        <dbReference type="Proteomes" id="UP000274756"/>
    </source>
</evidence>
<reference evidence="4" key="1">
    <citation type="submission" date="2017-02" db="UniProtKB">
        <authorList>
            <consortium name="WormBaseParasite"/>
        </authorList>
    </citation>
    <scope>IDENTIFICATION</scope>
</reference>
<name>A0A0N4UQ88_DRAME</name>
<protein>
    <submittedName>
        <fullName evidence="4">RING/FYVE/PHD zinc finger superfamily protein</fullName>
    </submittedName>
</protein>